<protein>
    <submittedName>
        <fullName evidence="2">Uncharacterized protein</fullName>
    </submittedName>
</protein>
<evidence type="ECO:0000313" key="2">
    <source>
        <dbReference type="EMBL" id="KAK1273577.1"/>
    </source>
</evidence>
<reference evidence="2" key="1">
    <citation type="journal article" date="2023" name="Nat. Commun.">
        <title>Diploid and tetraploid genomes of Acorus and the evolution of monocots.</title>
        <authorList>
            <person name="Ma L."/>
            <person name="Liu K.W."/>
            <person name="Li Z."/>
            <person name="Hsiao Y.Y."/>
            <person name="Qi Y."/>
            <person name="Fu T."/>
            <person name="Tang G.D."/>
            <person name="Zhang D."/>
            <person name="Sun W.H."/>
            <person name="Liu D.K."/>
            <person name="Li Y."/>
            <person name="Chen G.Z."/>
            <person name="Liu X.D."/>
            <person name="Liao X.Y."/>
            <person name="Jiang Y.T."/>
            <person name="Yu X."/>
            <person name="Hao Y."/>
            <person name="Huang J."/>
            <person name="Zhao X.W."/>
            <person name="Ke S."/>
            <person name="Chen Y.Y."/>
            <person name="Wu W.L."/>
            <person name="Hsu J.L."/>
            <person name="Lin Y.F."/>
            <person name="Huang M.D."/>
            <person name="Li C.Y."/>
            <person name="Huang L."/>
            <person name="Wang Z.W."/>
            <person name="Zhao X."/>
            <person name="Zhong W.Y."/>
            <person name="Peng D.H."/>
            <person name="Ahmad S."/>
            <person name="Lan S."/>
            <person name="Zhang J.S."/>
            <person name="Tsai W.C."/>
            <person name="Van de Peer Y."/>
            <person name="Liu Z.J."/>
        </authorList>
    </citation>
    <scope>NUCLEOTIDE SEQUENCE</scope>
    <source>
        <strain evidence="2">SCP</strain>
    </source>
</reference>
<dbReference type="AlphaFoldDB" id="A0AAV9BBQ6"/>
<organism evidence="2 3">
    <name type="scientific">Acorus gramineus</name>
    <name type="common">Dwarf sweet flag</name>
    <dbReference type="NCBI Taxonomy" id="55184"/>
    <lineage>
        <taxon>Eukaryota</taxon>
        <taxon>Viridiplantae</taxon>
        <taxon>Streptophyta</taxon>
        <taxon>Embryophyta</taxon>
        <taxon>Tracheophyta</taxon>
        <taxon>Spermatophyta</taxon>
        <taxon>Magnoliopsida</taxon>
        <taxon>Liliopsida</taxon>
        <taxon>Acoraceae</taxon>
        <taxon>Acorus</taxon>
    </lineage>
</organism>
<feature type="coiled-coil region" evidence="1">
    <location>
        <begin position="85"/>
        <end position="112"/>
    </location>
</feature>
<evidence type="ECO:0000313" key="3">
    <source>
        <dbReference type="Proteomes" id="UP001179952"/>
    </source>
</evidence>
<keyword evidence="3" id="KW-1185">Reference proteome</keyword>
<comment type="caution">
    <text evidence="2">The sequence shown here is derived from an EMBL/GenBank/DDBJ whole genome shotgun (WGS) entry which is preliminary data.</text>
</comment>
<dbReference type="InterPro" id="IPR053327">
    <property type="entry name" value="KIP"/>
</dbReference>
<gene>
    <name evidence="2" type="ORF">QJS04_geneDACA023536</name>
</gene>
<evidence type="ECO:0000256" key="1">
    <source>
        <dbReference type="SAM" id="Coils"/>
    </source>
</evidence>
<dbReference type="PANTHER" id="PTHR36001">
    <property type="entry name" value="CTAGE FAMILY PROTEIN-RELATED"/>
    <property type="match status" value="1"/>
</dbReference>
<keyword evidence="1" id="KW-0175">Coiled coil</keyword>
<name>A0AAV9BBQ6_ACOGR</name>
<dbReference type="EMBL" id="JAUJYN010000004">
    <property type="protein sequence ID" value="KAK1273577.1"/>
    <property type="molecule type" value="Genomic_DNA"/>
</dbReference>
<dbReference type="PANTHER" id="PTHR36001:SF2">
    <property type="entry name" value="CTAGE FAMILY PROTEIN-RELATED"/>
    <property type="match status" value="1"/>
</dbReference>
<dbReference type="Proteomes" id="UP001179952">
    <property type="component" value="Unassembled WGS sequence"/>
</dbReference>
<sequence length="139" mass="15805">MSEQNQKIRKFQDMIHSFKQGKKIADGKALHNNQNVMQTVEDEIAHYNAQIHMMEQMCVEELNIHQKVLKELASLDRKLVLTKAVMDETKELQELARRVAESEKAYASSVEQLQRYACPNCGVDNMGDSVLAVLEEGGN</sequence>
<accession>A0AAV9BBQ6</accession>
<reference evidence="2" key="2">
    <citation type="submission" date="2023-06" db="EMBL/GenBank/DDBJ databases">
        <authorList>
            <person name="Ma L."/>
            <person name="Liu K.-W."/>
            <person name="Li Z."/>
            <person name="Hsiao Y.-Y."/>
            <person name="Qi Y."/>
            <person name="Fu T."/>
            <person name="Tang G."/>
            <person name="Zhang D."/>
            <person name="Sun W.-H."/>
            <person name="Liu D.-K."/>
            <person name="Li Y."/>
            <person name="Chen G.-Z."/>
            <person name="Liu X.-D."/>
            <person name="Liao X.-Y."/>
            <person name="Jiang Y.-T."/>
            <person name="Yu X."/>
            <person name="Hao Y."/>
            <person name="Huang J."/>
            <person name="Zhao X.-W."/>
            <person name="Ke S."/>
            <person name="Chen Y.-Y."/>
            <person name="Wu W.-L."/>
            <person name="Hsu J.-L."/>
            <person name="Lin Y.-F."/>
            <person name="Huang M.-D."/>
            <person name="Li C.-Y."/>
            <person name="Huang L."/>
            <person name="Wang Z.-W."/>
            <person name="Zhao X."/>
            <person name="Zhong W.-Y."/>
            <person name="Peng D.-H."/>
            <person name="Ahmad S."/>
            <person name="Lan S."/>
            <person name="Zhang J.-S."/>
            <person name="Tsai W.-C."/>
            <person name="Van De Peer Y."/>
            <person name="Liu Z.-J."/>
        </authorList>
    </citation>
    <scope>NUCLEOTIDE SEQUENCE</scope>
    <source>
        <strain evidence="2">SCP</strain>
        <tissue evidence="2">Leaves</tissue>
    </source>
</reference>
<proteinExistence type="predicted"/>